<evidence type="ECO:0000256" key="3">
    <source>
        <dbReference type="ARBA" id="ARBA00022670"/>
    </source>
</evidence>
<evidence type="ECO:0000256" key="1">
    <source>
        <dbReference type="ARBA" id="ARBA00000707"/>
    </source>
</evidence>
<organism evidence="10 11">
    <name type="scientific">Hermanssonia centrifuga</name>
    <dbReference type="NCBI Taxonomy" id="98765"/>
    <lineage>
        <taxon>Eukaryota</taxon>
        <taxon>Fungi</taxon>
        <taxon>Dikarya</taxon>
        <taxon>Basidiomycota</taxon>
        <taxon>Agaricomycotina</taxon>
        <taxon>Agaricomycetes</taxon>
        <taxon>Polyporales</taxon>
        <taxon>Meruliaceae</taxon>
        <taxon>Hermanssonia</taxon>
    </lineage>
</organism>
<feature type="region of interest" description="Disordered" evidence="7">
    <location>
        <begin position="1045"/>
        <end position="1067"/>
    </location>
</feature>
<comment type="catalytic activity">
    <reaction evidence="1">
        <text>Thiol-dependent hydrolysis of ester, thioester, amide, peptide and isopeptide bonds formed by the C-terminal Gly of ubiquitin (a 76-residue protein attached to proteins as an intracellular targeting signal).</text>
        <dbReference type="EC" id="3.4.19.12"/>
    </reaction>
</comment>
<dbReference type="GO" id="GO:0061136">
    <property type="term" value="P:regulation of proteasomal protein catabolic process"/>
    <property type="evidence" value="ECO:0007669"/>
    <property type="project" value="TreeGrafter"/>
</dbReference>
<dbReference type="InterPro" id="IPR038765">
    <property type="entry name" value="Papain-like_cys_pep_sf"/>
</dbReference>
<evidence type="ECO:0000259" key="9">
    <source>
        <dbReference type="PROSITE" id="PS50235"/>
    </source>
</evidence>
<evidence type="ECO:0000256" key="8">
    <source>
        <dbReference type="SAM" id="SignalP"/>
    </source>
</evidence>
<dbReference type="Proteomes" id="UP000186601">
    <property type="component" value="Unassembled WGS sequence"/>
</dbReference>
<feature type="region of interest" description="Disordered" evidence="7">
    <location>
        <begin position="221"/>
        <end position="251"/>
    </location>
</feature>
<dbReference type="Pfam" id="PF00443">
    <property type="entry name" value="UCH"/>
    <property type="match status" value="2"/>
</dbReference>
<dbReference type="STRING" id="98765.A0A2R6NWY4"/>
<dbReference type="InterPro" id="IPR001394">
    <property type="entry name" value="Peptidase_C19_UCH"/>
</dbReference>
<feature type="region of interest" description="Disordered" evidence="7">
    <location>
        <begin position="361"/>
        <end position="382"/>
    </location>
</feature>
<evidence type="ECO:0000313" key="11">
    <source>
        <dbReference type="Proteomes" id="UP000186601"/>
    </source>
</evidence>
<dbReference type="InterPro" id="IPR025305">
    <property type="entry name" value="UCH_repeat_domain"/>
</dbReference>
<feature type="compositionally biased region" description="Low complexity" evidence="7">
    <location>
        <begin position="937"/>
        <end position="948"/>
    </location>
</feature>
<evidence type="ECO:0000256" key="5">
    <source>
        <dbReference type="ARBA" id="ARBA00022801"/>
    </source>
</evidence>
<evidence type="ECO:0000256" key="6">
    <source>
        <dbReference type="ARBA" id="ARBA00022807"/>
    </source>
</evidence>
<gene>
    <name evidence="10" type="ORF">PHLCEN_2v7298</name>
</gene>
<dbReference type="InterPro" id="IPR018200">
    <property type="entry name" value="USP_CS"/>
</dbReference>
<feature type="region of interest" description="Disordered" evidence="7">
    <location>
        <begin position="495"/>
        <end position="514"/>
    </location>
</feature>
<keyword evidence="11" id="KW-1185">Reference proteome</keyword>
<dbReference type="CDD" id="cd02666">
    <property type="entry name" value="Peptidase_C19J"/>
    <property type="match status" value="1"/>
</dbReference>
<dbReference type="GO" id="GO:0070628">
    <property type="term" value="F:proteasome binding"/>
    <property type="evidence" value="ECO:0007669"/>
    <property type="project" value="TreeGrafter"/>
</dbReference>
<keyword evidence="5" id="KW-0378">Hydrolase</keyword>
<accession>A0A2R6NWY4</accession>
<dbReference type="Gene3D" id="3.90.70.10">
    <property type="entry name" value="Cysteine proteinases"/>
    <property type="match status" value="2"/>
</dbReference>
<sequence>MPRVLIAFILSAMTTGTRPLPSPQVQPQRKNSNSPECLPEKENQAPKPLRPLPTHKDAALVGPVPVDSFYAGSSSSKSQVSKAGSSHTVYAPPTSSPPPSYHTKEASPFREPELVSIVEDEPLPALIPANADDWPQENHYGDWGNTAPWPEWSGGGWDTSISKKVDIDGRNEEEELRWSNKELRGKSNRPGPGVLPPLLLDLLHTPEHTLYSVIPSEPPAAKANSIPSSISNPPSSPVTSHTSISNHKPTTDEMHTAIPHPNAYYCKEHNGWVLLCWRSSSVLPPIVPSFSSDYPFPDQARRKLVTSCVGDDESSVGDTKAQANKTHHFHKYERAVDSRTLATPFKRSEWEREFQQKQRRRKMTLHLDGEDTEMSSAGEQSEEPQEDLLDLYICCQCEVYCLVSQVIPGVIPLRLLEEFNKDKLEHPPVGKTGEMAVVTGWETIVTILENKLWKGENRILPVTRPKFQSKLGWNICVRRLFEILDFKAEEQSCASGPPEMSLLSPSIDSTTPDGKRTRSKLLRAWVEISSWLSLYHKTTRKDPNFHPMVLHVKVVNATEMSQTGLGAHINQIPRGLLPDVLVPYRGLDRAWNTLGLTPTTYSPELLMFAYLAQCRCDPANTILYFSQFYNIVDTMKERGASPQEILELLVAEERSRSRFTDADLHKSLELLGFGKGNILDIELDDDVSDNFVIQAWKDAQKRAWQEPSDKAATLRSDLNDALKIVADFKDSPTLLRAWERGKAPVMTEDTAYSTLEVPKEVDETMLLTIFNLRIEDQPTQADKMREALTVIAEIRNSQRLREFISSGRDPEDIASETRLEMPRGLNQLGNTCYLNSLLQYFYTIKDLRLAISASINDGEKSLYDLKFTDDDLKHHRVGGRLVTRREIQRSKRFVHQLANLFWNMEYCDTAAVTPTKELAQLALITSQDEEEDDQGGTNTDASNDTDATLVEDGPVRASYERSSQSPSRSSSSPSVLGKRVREFPRTQGMDVDGEPSEADKDGFVMVSKPTSPPDPVHSPIKPTASSSKQKTVDNAPDVEMQDLSQKAVNDAKPPPLPPRKPRETSDSTMMFGRQHDVSECMDNCMFQIETALLDLPDEEMAGAESDKTSVIKRLFYGKKRQRLTPLTIPNEQRRRTLSMHDKEDLFSHLHVNVSDEGFDLYDGLSRYFDDIVEVDGVKKRMEVTLVDLPPLLQIQLQRVQFDRDTQQAYKSQAYVKFGDTIYMDRFLDSADSEKKSRSKDIQARLTVCRDRIQKLTQGKHAPFAPALGETANFLSNQKVLEIPEANADLTARLKSEQAYVVSQLEQERASSAKLKKELEEVWKSDAKAAYQLTSVFIHRGSSPSFGHYFFYARNLPERPDQWFKYNDSTVSVVSKDEVLADTTGSTANPYMLVFARKDAEVIDTVHRFDPTTLEDA</sequence>
<protein>
    <recommendedName>
        <fullName evidence="2">ubiquitinyl hydrolase 1</fullName>
        <ecNumber evidence="2">3.4.19.12</ecNumber>
    </recommendedName>
</protein>
<feature type="region of interest" description="Disordered" evidence="7">
    <location>
        <begin position="926"/>
        <end position="1033"/>
    </location>
</feature>
<dbReference type="EC" id="3.4.19.12" evidence="2"/>
<keyword evidence="3" id="KW-0645">Protease</keyword>
<dbReference type="PANTHER" id="PTHR43982">
    <property type="entry name" value="UBIQUITIN CARBOXYL-TERMINAL HYDROLASE"/>
    <property type="match status" value="1"/>
</dbReference>
<dbReference type="InterPro" id="IPR028889">
    <property type="entry name" value="USP"/>
</dbReference>
<feature type="compositionally biased region" description="Low complexity" evidence="7">
    <location>
        <begin position="221"/>
        <end position="233"/>
    </location>
</feature>
<dbReference type="InterPro" id="IPR044635">
    <property type="entry name" value="UBP14-like"/>
</dbReference>
<evidence type="ECO:0000313" key="10">
    <source>
        <dbReference type="EMBL" id="PSR78709.1"/>
    </source>
</evidence>
<dbReference type="GO" id="GO:0043161">
    <property type="term" value="P:proteasome-mediated ubiquitin-dependent protein catabolic process"/>
    <property type="evidence" value="ECO:0007669"/>
    <property type="project" value="InterPro"/>
</dbReference>
<feature type="compositionally biased region" description="Polar residues" evidence="7">
    <location>
        <begin position="238"/>
        <end position="248"/>
    </location>
</feature>
<dbReference type="Pfam" id="PF13446">
    <property type="entry name" value="RPT"/>
    <property type="match status" value="1"/>
</dbReference>
<keyword evidence="8" id="KW-0732">Signal</keyword>
<feature type="compositionally biased region" description="Low complexity" evidence="7">
    <location>
        <begin position="961"/>
        <end position="974"/>
    </location>
</feature>
<reference evidence="10 11" key="1">
    <citation type="submission" date="2018-02" db="EMBL/GenBank/DDBJ databases">
        <title>Genome sequence of the basidiomycete white-rot fungus Phlebia centrifuga.</title>
        <authorList>
            <person name="Granchi Z."/>
            <person name="Peng M."/>
            <person name="de Vries R.P."/>
            <person name="Hilden K."/>
            <person name="Makela M.R."/>
            <person name="Grigoriev I."/>
            <person name="Riley R."/>
        </authorList>
    </citation>
    <scope>NUCLEOTIDE SEQUENCE [LARGE SCALE GENOMIC DNA]</scope>
    <source>
        <strain evidence="10 11">FBCC195</strain>
    </source>
</reference>
<dbReference type="PROSITE" id="PS50235">
    <property type="entry name" value="USP_3"/>
    <property type="match status" value="1"/>
</dbReference>
<evidence type="ECO:0000256" key="7">
    <source>
        <dbReference type="SAM" id="MobiDB-lite"/>
    </source>
</evidence>
<dbReference type="SUPFAM" id="SSF54001">
    <property type="entry name" value="Cysteine proteinases"/>
    <property type="match status" value="1"/>
</dbReference>
<feature type="chain" id="PRO_5015333212" description="ubiquitinyl hydrolase 1" evidence="8">
    <location>
        <begin position="20"/>
        <end position="1416"/>
    </location>
</feature>
<evidence type="ECO:0000256" key="4">
    <source>
        <dbReference type="ARBA" id="ARBA00022786"/>
    </source>
</evidence>
<dbReference type="GO" id="GO:0016579">
    <property type="term" value="P:protein deubiquitination"/>
    <property type="evidence" value="ECO:0007669"/>
    <property type="project" value="InterPro"/>
</dbReference>
<keyword evidence="4" id="KW-0833">Ubl conjugation pathway</keyword>
<feature type="signal peptide" evidence="8">
    <location>
        <begin position="1"/>
        <end position="19"/>
    </location>
</feature>
<feature type="compositionally biased region" description="Polar residues" evidence="7">
    <location>
        <begin position="503"/>
        <end position="512"/>
    </location>
</feature>
<feature type="compositionally biased region" description="Low complexity" evidence="7">
    <location>
        <begin position="71"/>
        <end position="86"/>
    </location>
</feature>
<keyword evidence="6" id="KW-0788">Thiol protease</keyword>
<dbReference type="PROSITE" id="PS00972">
    <property type="entry name" value="USP_1"/>
    <property type="match status" value="1"/>
</dbReference>
<dbReference type="PROSITE" id="PS00973">
    <property type="entry name" value="USP_2"/>
    <property type="match status" value="1"/>
</dbReference>
<feature type="region of interest" description="Disordered" evidence="7">
    <location>
        <begin position="15"/>
        <end position="106"/>
    </location>
</feature>
<dbReference type="PANTHER" id="PTHR43982:SF6">
    <property type="entry name" value="UBIQUITIN CARBOXYL-TERMINAL HYDROLASE 2-RELATED"/>
    <property type="match status" value="1"/>
</dbReference>
<dbReference type="OrthoDB" id="2420415at2759"/>
<evidence type="ECO:0000256" key="2">
    <source>
        <dbReference type="ARBA" id="ARBA00012759"/>
    </source>
</evidence>
<dbReference type="GO" id="GO:0004843">
    <property type="term" value="F:cysteine-type deubiquitinase activity"/>
    <property type="evidence" value="ECO:0007669"/>
    <property type="project" value="UniProtKB-EC"/>
</dbReference>
<feature type="compositionally biased region" description="Polar residues" evidence="7">
    <location>
        <begin position="15"/>
        <end position="35"/>
    </location>
</feature>
<feature type="domain" description="USP" evidence="9">
    <location>
        <begin position="823"/>
        <end position="1397"/>
    </location>
</feature>
<proteinExistence type="predicted"/>
<name>A0A2R6NWY4_9APHY</name>
<comment type="caution">
    <text evidence="10">The sequence shown here is derived from an EMBL/GenBank/DDBJ whole genome shotgun (WGS) entry which is preliminary data.</text>
</comment>
<dbReference type="EMBL" id="MLYV02000728">
    <property type="protein sequence ID" value="PSR78709.1"/>
    <property type="molecule type" value="Genomic_DNA"/>
</dbReference>